<evidence type="ECO:0000256" key="3">
    <source>
        <dbReference type="ARBA" id="ARBA00022475"/>
    </source>
</evidence>
<evidence type="ECO:0000256" key="2">
    <source>
        <dbReference type="ARBA" id="ARBA00022448"/>
    </source>
</evidence>
<name>A0A3B0TBI0_9ZZZZ</name>
<evidence type="ECO:0000313" key="10">
    <source>
        <dbReference type="EMBL" id="VAW16001.1"/>
    </source>
</evidence>
<feature type="transmembrane region" description="Helical" evidence="9">
    <location>
        <begin position="338"/>
        <end position="358"/>
    </location>
</feature>
<keyword evidence="2" id="KW-0813">Transport</keyword>
<evidence type="ECO:0000256" key="4">
    <source>
        <dbReference type="ARBA" id="ARBA00022519"/>
    </source>
</evidence>
<protein>
    <submittedName>
        <fullName evidence="10">Xylose ABC transporter, permease protein XylH</fullName>
    </submittedName>
</protein>
<dbReference type="PANTHER" id="PTHR32196">
    <property type="entry name" value="ABC TRANSPORTER PERMEASE PROTEIN YPHD-RELATED-RELATED"/>
    <property type="match status" value="1"/>
</dbReference>
<keyword evidence="5" id="KW-0762">Sugar transport</keyword>
<evidence type="ECO:0000256" key="9">
    <source>
        <dbReference type="SAM" id="Phobius"/>
    </source>
</evidence>
<feature type="transmembrane region" description="Helical" evidence="9">
    <location>
        <begin position="32"/>
        <end position="50"/>
    </location>
</feature>
<feature type="transmembrane region" description="Helical" evidence="9">
    <location>
        <begin position="194"/>
        <end position="218"/>
    </location>
</feature>
<dbReference type="PANTHER" id="PTHR32196:SF32">
    <property type="entry name" value="XYLOSE TRANSPORT SYSTEM PERMEASE PROTEIN XYLH"/>
    <property type="match status" value="1"/>
</dbReference>
<dbReference type="GO" id="GO:0022857">
    <property type="term" value="F:transmembrane transporter activity"/>
    <property type="evidence" value="ECO:0007669"/>
    <property type="project" value="InterPro"/>
</dbReference>
<keyword evidence="3" id="KW-1003">Cell membrane</keyword>
<gene>
    <name evidence="10" type="ORF">MNBD_ALPHA09-1995</name>
</gene>
<dbReference type="EMBL" id="UOEM01000092">
    <property type="protein sequence ID" value="VAW16001.1"/>
    <property type="molecule type" value="Genomic_DNA"/>
</dbReference>
<proteinExistence type="predicted"/>
<dbReference type="InterPro" id="IPR001851">
    <property type="entry name" value="ABC_transp_permease"/>
</dbReference>
<keyword evidence="7 9" id="KW-1133">Transmembrane helix</keyword>
<dbReference type="Pfam" id="PF02653">
    <property type="entry name" value="BPD_transp_2"/>
    <property type="match status" value="1"/>
</dbReference>
<feature type="transmembrane region" description="Helical" evidence="9">
    <location>
        <begin position="406"/>
        <end position="431"/>
    </location>
</feature>
<evidence type="ECO:0000256" key="1">
    <source>
        <dbReference type="ARBA" id="ARBA00004651"/>
    </source>
</evidence>
<dbReference type="GO" id="GO:0005886">
    <property type="term" value="C:plasma membrane"/>
    <property type="evidence" value="ECO:0007669"/>
    <property type="project" value="UniProtKB-SubCell"/>
</dbReference>
<keyword evidence="4" id="KW-0997">Cell inner membrane</keyword>
<dbReference type="AlphaFoldDB" id="A0A3B0TBI0"/>
<keyword evidence="6 9" id="KW-0812">Transmembrane</keyword>
<comment type="subcellular location">
    <subcellularLocation>
        <location evidence="1">Cell membrane</location>
        <topology evidence="1">Multi-pass membrane protein</topology>
    </subcellularLocation>
</comment>
<feature type="transmembrane region" description="Helical" evidence="9">
    <location>
        <begin position="370"/>
        <end position="394"/>
    </location>
</feature>
<evidence type="ECO:0000256" key="8">
    <source>
        <dbReference type="ARBA" id="ARBA00023136"/>
    </source>
</evidence>
<feature type="transmembrane region" description="Helical" evidence="9">
    <location>
        <begin position="124"/>
        <end position="143"/>
    </location>
</feature>
<evidence type="ECO:0000256" key="7">
    <source>
        <dbReference type="ARBA" id="ARBA00022989"/>
    </source>
</evidence>
<feature type="transmembrane region" description="Helical" evidence="9">
    <location>
        <begin position="287"/>
        <end position="305"/>
    </location>
</feature>
<evidence type="ECO:0000256" key="6">
    <source>
        <dbReference type="ARBA" id="ARBA00022692"/>
    </source>
</evidence>
<feature type="transmembrane region" description="Helical" evidence="9">
    <location>
        <begin position="150"/>
        <end position="174"/>
    </location>
</feature>
<keyword evidence="8 9" id="KW-0472">Membrane</keyword>
<feature type="transmembrane region" description="Helical" evidence="9">
    <location>
        <begin position="70"/>
        <end position="88"/>
    </location>
</feature>
<organism evidence="10">
    <name type="scientific">hydrothermal vent metagenome</name>
    <dbReference type="NCBI Taxonomy" id="652676"/>
    <lineage>
        <taxon>unclassified sequences</taxon>
        <taxon>metagenomes</taxon>
        <taxon>ecological metagenomes</taxon>
    </lineage>
</organism>
<feature type="transmembrane region" description="Helical" evidence="9">
    <location>
        <begin position="95"/>
        <end position="118"/>
    </location>
</feature>
<accession>A0A3B0TBI0</accession>
<evidence type="ECO:0000256" key="5">
    <source>
        <dbReference type="ARBA" id="ARBA00022597"/>
    </source>
</evidence>
<feature type="transmembrane region" description="Helical" evidence="9">
    <location>
        <begin position="238"/>
        <end position="258"/>
    </location>
</feature>
<sequence>MSDNQLKPQRETEHGDNAVIRFLRVTEVDTRMLGMIGALALIWVGFHYYGEIVNGYGAFLTPRNLWNLSVQTSSIAVMATGMVMVIVTRHIDLSVGSLLGVTAMLMGVTQVWILPNFLGLEHPLIWVITVVVGVTFGATIGALHGFLIAYLGIPAFIVTLGGLLFWRGSAWWVARGETIAPVDSTFALIGGGPYGTIGATGSWIVGGLVCVGIVALLISGRRQRIRFGFPLRPVWAEILIGGVGSALTLGIVLVMNSYPWPKGIVRQYAAANNIEVPEGGLFIPHGFAIPVLVALAVGIFMTFLATRTRFGRYVFAIGGNPEAAELAGINTKRMTMMIFSLMGALAGISAVIASARLNSATNALGQFDELYVIAAAVIGGTSFAGGIGTIYGAMLGALVMQSLQSGMVLVGFDAAIQQMVVGVVLVAAVWLDTLYRRSSV</sequence>
<reference evidence="10" key="1">
    <citation type="submission" date="2018-06" db="EMBL/GenBank/DDBJ databases">
        <authorList>
            <person name="Zhirakovskaya E."/>
        </authorList>
    </citation>
    <scope>NUCLEOTIDE SEQUENCE</scope>
</reference>
<dbReference type="CDD" id="cd06579">
    <property type="entry name" value="TM_PBP1_transp_AraH_like"/>
    <property type="match status" value="1"/>
</dbReference>